<protein>
    <submittedName>
        <fullName evidence="1">Uncharacterized protein</fullName>
    </submittedName>
</protein>
<gene>
    <name evidence="1" type="ORF">F511_31401</name>
</gene>
<dbReference type="EMBL" id="KV009621">
    <property type="protein sequence ID" value="KZV29066.1"/>
    <property type="molecule type" value="Genomic_DNA"/>
</dbReference>
<sequence length="169" mass="19195">MVQSGEGIWKPVVDRIKRTIRDSTVEVLLSHKIEIVGARCKVAKAEGAQVEEDQPKRKTRLDPNIKEFVAPTLEKMMQICHSKVMGRMEIGHLGVGEKKCGFIMAYQKGWFLEMATPTTWVYTDKAQKILTNDIPSPRWSKRVPTNGGGADWRLWREEAESGWDGRGEL</sequence>
<evidence type="ECO:0000313" key="2">
    <source>
        <dbReference type="Proteomes" id="UP000250235"/>
    </source>
</evidence>
<proteinExistence type="predicted"/>
<dbReference type="Proteomes" id="UP000250235">
    <property type="component" value="Unassembled WGS sequence"/>
</dbReference>
<reference evidence="1 2" key="1">
    <citation type="journal article" date="2015" name="Proc. Natl. Acad. Sci. U.S.A.">
        <title>The resurrection genome of Boea hygrometrica: A blueprint for survival of dehydration.</title>
        <authorList>
            <person name="Xiao L."/>
            <person name="Yang G."/>
            <person name="Zhang L."/>
            <person name="Yang X."/>
            <person name="Zhao S."/>
            <person name="Ji Z."/>
            <person name="Zhou Q."/>
            <person name="Hu M."/>
            <person name="Wang Y."/>
            <person name="Chen M."/>
            <person name="Xu Y."/>
            <person name="Jin H."/>
            <person name="Xiao X."/>
            <person name="Hu G."/>
            <person name="Bao F."/>
            <person name="Hu Y."/>
            <person name="Wan P."/>
            <person name="Li L."/>
            <person name="Deng X."/>
            <person name="Kuang T."/>
            <person name="Xiang C."/>
            <person name="Zhu J.K."/>
            <person name="Oliver M.J."/>
            <person name="He Y."/>
        </authorList>
    </citation>
    <scope>NUCLEOTIDE SEQUENCE [LARGE SCALE GENOMIC DNA]</scope>
    <source>
        <strain evidence="2">cv. XS01</strain>
    </source>
</reference>
<organism evidence="1 2">
    <name type="scientific">Dorcoceras hygrometricum</name>
    <dbReference type="NCBI Taxonomy" id="472368"/>
    <lineage>
        <taxon>Eukaryota</taxon>
        <taxon>Viridiplantae</taxon>
        <taxon>Streptophyta</taxon>
        <taxon>Embryophyta</taxon>
        <taxon>Tracheophyta</taxon>
        <taxon>Spermatophyta</taxon>
        <taxon>Magnoliopsida</taxon>
        <taxon>eudicotyledons</taxon>
        <taxon>Gunneridae</taxon>
        <taxon>Pentapetalae</taxon>
        <taxon>asterids</taxon>
        <taxon>lamiids</taxon>
        <taxon>Lamiales</taxon>
        <taxon>Gesneriaceae</taxon>
        <taxon>Didymocarpoideae</taxon>
        <taxon>Trichosporeae</taxon>
        <taxon>Loxocarpinae</taxon>
        <taxon>Dorcoceras</taxon>
    </lineage>
</organism>
<name>A0A2Z7BAX2_9LAMI</name>
<keyword evidence="2" id="KW-1185">Reference proteome</keyword>
<accession>A0A2Z7BAX2</accession>
<evidence type="ECO:0000313" key="1">
    <source>
        <dbReference type="EMBL" id="KZV29066.1"/>
    </source>
</evidence>
<dbReference type="AlphaFoldDB" id="A0A2Z7BAX2"/>